<dbReference type="HOGENOM" id="CLU_473822_0_0_2"/>
<dbReference type="InterPro" id="IPR018975">
    <property type="entry name" value="Pseudomurein-binding_repeat"/>
</dbReference>
<dbReference type="AlphaFoldDB" id="O26939"/>
<dbReference type="PIR" id="F69213">
    <property type="entry name" value="F69213"/>
</dbReference>
<dbReference type="EMBL" id="AE000666">
    <property type="protein sequence ID" value="AAB85349.1"/>
    <property type="molecule type" value="Genomic_DNA"/>
</dbReference>
<dbReference type="KEGG" id="mth:MTH_851"/>
<dbReference type="InParanoid" id="O26939"/>
<evidence type="ECO:0008006" key="3">
    <source>
        <dbReference type="Google" id="ProtNLM"/>
    </source>
</evidence>
<evidence type="ECO:0000313" key="2">
    <source>
        <dbReference type="Proteomes" id="UP000005223"/>
    </source>
</evidence>
<dbReference type="STRING" id="187420.MTH_851"/>
<gene>
    <name evidence="1" type="ordered locus">MTH_851</name>
</gene>
<organism evidence="1 2">
    <name type="scientific">Methanothermobacter thermautotrophicus (strain ATCC 29096 / DSM 1053 / JCM 10044 / NBRC 100330 / Delta H)</name>
    <name type="common">Methanobacterium thermoautotrophicum</name>
    <dbReference type="NCBI Taxonomy" id="187420"/>
    <lineage>
        <taxon>Archaea</taxon>
        <taxon>Methanobacteriati</taxon>
        <taxon>Methanobacteriota</taxon>
        <taxon>Methanomada group</taxon>
        <taxon>Methanobacteria</taxon>
        <taxon>Methanobacteriales</taxon>
        <taxon>Methanobacteriaceae</taxon>
        <taxon>Methanothermobacter</taxon>
    </lineage>
</organism>
<evidence type="ECO:0000313" key="1">
    <source>
        <dbReference type="EMBL" id="AAB85349.1"/>
    </source>
</evidence>
<dbReference type="PaxDb" id="187420-MTH_851"/>
<reference evidence="1 2" key="1">
    <citation type="journal article" date="1997" name="J. Bacteriol.">
        <title>Complete genome sequence of Methanobacterium thermoautotrophicum deltaH: functional analysis and comparative genomics.</title>
        <authorList>
            <person name="Smith D.R."/>
            <person name="Doucette-Stamm L.A."/>
            <person name="Deloughery C."/>
            <person name="Lee H.-M."/>
            <person name="Dubois J."/>
            <person name="Aldredge T."/>
            <person name="Bashirzadeh R."/>
            <person name="Blakely D."/>
            <person name="Cook R."/>
            <person name="Gilbert K."/>
            <person name="Harrison D."/>
            <person name="Hoang L."/>
            <person name="Keagle P."/>
            <person name="Lumm W."/>
            <person name="Pothier B."/>
            <person name="Qiu D."/>
            <person name="Spadafora R."/>
            <person name="Vicare R."/>
            <person name="Wang Y."/>
            <person name="Wierzbowski J."/>
            <person name="Gibson R."/>
            <person name="Jiwani N."/>
            <person name="Caruso A."/>
            <person name="Bush D."/>
            <person name="Safer H."/>
            <person name="Patwell D."/>
            <person name="Prabhakar S."/>
            <person name="McDougall S."/>
            <person name="Shimer G."/>
            <person name="Goyal A."/>
            <person name="Pietrovski S."/>
            <person name="Church G.M."/>
            <person name="Daniels C.J."/>
            <person name="Mao J.-i."/>
            <person name="Rice P."/>
            <person name="Nolling J."/>
            <person name="Reeve J.N."/>
        </authorList>
    </citation>
    <scope>NUCLEOTIDE SEQUENCE [LARGE SCALE GENOMIC DNA]</scope>
    <source>
        <strain evidence="2">ATCC 29096 / DSM 1053 / JCM 10044 / NBRC 100330 / Delta H</strain>
    </source>
</reference>
<dbReference type="EnsemblBacteria" id="AAB85349">
    <property type="protein sequence ID" value="AAB85349"/>
    <property type="gene ID" value="MTH_851"/>
</dbReference>
<dbReference type="Pfam" id="PF09373">
    <property type="entry name" value="PMBR"/>
    <property type="match status" value="1"/>
</dbReference>
<dbReference type="PATRIC" id="fig|187420.15.peg.836"/>
<keyword evidence="2" id="KW-1185">Reference proteome</keyword>
<name>O26939_METTH</name>
<dbReference type="Proteomes" id="UP000005223">
    <property type="component" value="Chromosome"/>
</dbReference>
<accession>O26939</accession>
<proteinExistence type="predicted"/>
<sequence>MNTLKARSPRASHSSRSDTMRLKLAVILMAFLLLVSPASAALFVTNPSHAVITAPAAAHTDGRLIISSYTPEKSVVKYLRGQNPVVVGDIRLNGTRIPARTSSLARYWTRSDVVVLGTGSDISAAYLAIKNDAPLLIAGKTLPAATRTEIKRLKPRSIIICASPSAIPSSSLRGLGIPCRRVWYGSDAATLSAVRPASSRKVSAPGKLLPVAMVIWKTRASYSISTGVKVNGTSLWSSGYPTTSIIMNRYASGNPETIYISSDRLSGVNGRSLMESIRAEISGSARVIIDEKSPAPGEADRAIKNAPNGSLAVYIAAACPGTMYGTVSGVKKGYLRSYASGLDGIVYVNYGSLNLASTGYLPRAWDDNFSSAYFAGINEPARFLRDAGILLIEPKNFSRDEQIHLTAMKLIDYAYSADGDHLGDMDTSRYVARHEIDPTTLSTDARRIVRGEATLMPRQEWVYLASQYIAGLPIRKNTTGISDASSSINTYTGTLSRTEYRDVARRVYEFTRRNGRLPSYVQVGADKIGRDEYTAMFAQIIQNHTERSKMVFPSSVKVGESLIDSVVEFIKDLIT</sequence>
<protein>
    <recommendedName>
        <fullName evidence="3">Pseudomurein-binding protein</fullName>
    </recommendedName>
</protein>